<dbReference type="EMBL" id="CP074126">
    <property type="protein sequence ID" value="QUS54193.1"/>
    <property type="molecule type" value="Genomic_DNA"/>
</dbReference>
<dbReference type="Proteomes" id="UP000680706">
    <property type="component" value="Chromosome"/>
</dbReference>
<feature type="compositionally biased region" description="Polar residues" evidence="1">
    <location>
        <begin position="1"/>
        <end position="10"/>
    </location>
</feature>
<sequence>MFTRSETAALSSAAGRRNGTHLGRSLFRTKAEALHFAAKLTLILHMATN</sequence>
<accession>A0ABX8AHV2</accession>
<gene>
    <name evidence="2" type="ORF">KGB56_12305</name>
</gene>
<name>A0ABX8AHV2_9HYPH</name>
<dbReference type="RefSeq" id="WP_197432641.1">
    <property type="nucleotide sequence ID" value="NZ_CP074126.1"/>
</dbReference>
<organism evidence="2 3">
    <name type="scientific">Pseudovibrio brasiliensis</name>
    <dbReference type="NCBI Taxonomy" id="1898042"/>
    <lineage>
        <taxon>Bacteria</taxon>
        <taxon>Pseudomonadati</taxon>
        <taxon>Pseudomonadota</taxon>
        <taxon>Alphaproteobacteria</taxon>
        <taxon>Hyphomicrobiales</taxon>
        <taxon>Stappiaceae</taxon>
        <taxon>Pseudovibrio</taxon>
    </lineage>
</organism>
<keyword evidence="3" id="KW-1185">Reference proteome</keyword>
<evidence type="ECO:0000256" key="1">
    <source>
        <dbReference type="SAM" id="MobiDB-lite"/>
    </source>
</evidence>
<evidence type="ECO:0000313" key="2">
    <source>
        <dbReference type="EMBL" id="QUS54193.1"/>
    </source>
</evidence>
<evidence type="ECO:0000313" key="3">
    <source>
        <dbReference type="Proteomes" id="UP000680706"/>
    </source>
</evidence>
<reference evidence="2 3" key="1">
    <citation type="journal article" date="2021" name="Angew. Chem. Int. Ed. Engl.">
        <title>A novel family of nonribosomal peptides modulate collective behavior in Pseudovibrio bacteria isolated from marine sponges.</title>
        <authorList>
            <person name="Ioca L.P."/>
            <person name="Dai Y."/>
            <person name="Kunakom S."/>
            <person name="Diaz-Espinosa J."/>
            <person name="Krunic A."/>
            <person name="Crnkovic C.M."/>
            <person name="Orjala J."/>
            <person name="Sanchez L.M."/>
            <person name="Ferreira A.G."/>
            <person name="Berlinck R.G.S."/>
            <person name="Eustaquio A.S."/>
        </authorList>
    </citation>
    <scope>NUCLEOTIDE SEQUENCE [LARGE SCALE GENOMIC DNA]</scope>
    <source>
        <strain evidence="2 3">Ab134</strain>
    </source>
</reference>
<protein>
    <submittedName>
        <fullName evidence="2">Uncharacterized protein</fullName>
    </submittedName>
</protein>
<feature type="region of interest" description="Disordered" evidence="1">
    <location>
        <begin position="1"/>
        <end position="21"/>
    </location>
</feature>
<proteinExistence type="predicted"/>